<evidence type="ECO:0000313" key="1">
    <source>
        <dbReference type="EMBL" id="KAI4318484.1"/>
    </source>
</evidence>
<dbReference type="EMBL" id="CM042889">
    <property type="protein sequence ID" value="KAI4318484.1"/>
    <property type="molecule type" value="Genomic_DNA"/>
</dbReference>
<gene>
    <name evidence="1" type="ORF">MLD38_032182</name>
</gene>
<evidence type="ECO:0000313" key="2">
    <source>
        <dbReference type="Proteomes" id="UP001057402"/>
    </source>
</evidence>
<organism evidence="1 2">
    <name type="scientific">Melastoma candidum</name>
    <dbReference type="NCBI Taxonomy" id="119954"/>
    <lineage>
        <taxon>Eukaryota</taxon>
        <taxon>Viridiplantae</taxon>
        <taxon>Streptophyta</taxon>
        <taxon>Embryophyta</taxon>
        <taxon>Tracheophyta</taxon>
        <taxon>Spermatophyta</taxon>
        <taxon>Magnoliopsida</taxon>
        <taxon>eudicotyledons</taxon>
        <taxon>Gunneridae</taxon>
        <taxon>Pentapetalae</taxon>
        <taxon>rosids</taxon>
        <taxon>malvids</taxon>
        <taxon>Myrtales</taxon>
        <taxon>Melastomataceae</taxon>
        <taxon>Melastomatoideae</taxon>
        <taxon>Melastomateae</taxon>
        <taxon>Melastoma</taxon>
    </lineage>
</organism>
<protein>
    <submittedName>
        <fullName evidence="1">Uncharacterized protein</fullName>
    </submittedName>
</protein>
<keyword evidence="2" id="KW-1185">Reference proteome</keyword>
<name>A0ACB9M543_9MYRT</name>
<comment type="caution">
    <text evidence="1">The sequence shown here is derived from an EMBL/GenBank/DDBJ whole genome shotgun (WGS) entry which is preliminary data.</text>
</comment>
<dbReference type="Proteomes" id="UP001057402">
    <property type="component" value="Chromosome 10"/>
</dbReference>
<sequence length="125" mass="13518">MATKTIAATTTLLTVPPHGRAEGKSAAGAFSETEIDVARQLVQLSGSSEDGDGEEDGGGAEASSGADRTNDSDGELVRKRRRYRSIESIYKSFRPTRTVVVREKEVVRPVGFKLHGDEEGRRQLV</sequence>
<reference evidence="2" key="1">
    <citation type="journal article" date="2023" name="Front. Plant Sci.">
        <title>Chromosomal-level genome assembly of Melastoma candidum provides insights into trichome evolution.</title>
        <authorList>
            <person name="Zhong Y."/>
            <person name="Wu W."/>
            <person name="Sun C."/>
            <person name="Zou P."/>
            <person name="Liu Y."/>
            <person name="Dai S."/>
            <person name="Zhou R."/>
        </authorList>
    </citation>
    <scope>NUCLEOTIDE SEQUENCE [LARGE SCALE GENOMIC DNA]</scope>
</reference>
<proteinExistence type="predicted"/>
<accession>A0ACB9M543</accession>